<dbReference type="Pfam" id="PF04434">
    <property type="entry name" value="SWIM"/>
    <property type="match status" value="1"/>
</dbReference>
<keyword evidence="1" id="KW-0862">Zinc</keyword>
<dbReference type="PANTHER" id="PTHR38133:SF1">
    <property type="entry name" value="SLR1429 PROTEIN"/>
    <property type="match status" value="1"/>
</dbReference>
<organism evidence="3 4">
    <name type="scientific">Candidatus Wallbacteria bacterium HGW-Wallbacteria-1</name>
    <dbReference type="NCBI Taxonomy" id="2013854"/>
    <lineage>
        <taxon>Bacteria</taxon>
        <taxon>Candidatus Walliibacteriota</taxon>
    </lineage>
</organism>
<dbReference type="InterPro" id="IPR007527">
    <property type="entry name" value="Znf_SWIM"/>
</dbReference>
<dbReference type="Proteomes" id="UP000233256">
    <property type="component" value="Unassembled WGS sequence"/>
</dbReference>
<reference evidence="3 4" key="1">
    <citation type="journal article" date="2017" name="ISME J.">
        <title>Potential for microbial H2 and metal transformations associated with novel bacteria and archaea in deep terrestrial subsurface sediments.</title>
        <authorList>
            <person name="Hernsdorf A.W."/>
            <person name="Amano Y."/>
            <person name="Miyakawa K."/>
            <person name="Ise K."/>
            <person name="Suzuki Y."/>
            <person name="Anantharaman K."/>
            <person name="Probst A."/>
            <person name="Burstein D."/>
            <person name="Thomas B.C."/>
            <person name="Banfield J.F."/>
        </authorList>
    </citation>
    <scope>NUCLEOTIDE SEQUENCE [LARGE SCALE GENOMIC DNA]</scope>
    <source>
        <strain evidence="3">HGW-Wallbacteria-1</strain>
    </source>
</reference>
<dbReference type="PANTHER" id="PTHR38133">
    <property type="entry name" value="SLR1429 PROTEIN"/>
    <property type="match status" value="1"/>
</dbReference>
<evidence type="ECO:0000313" key="3">
    <source>
        <dbReference type="EMBL" id="PKK89782.1"/>
    </source>
</evidence>
<dbReference type="AlphaFoldDB" id="A0A2N1PND9"/>
<feature type="domain" description="SWIM-type" evidence="2">
    <location>
        <begin position="146"/>
        <end position="179"/>
    </location>
</feature>
<evidence type="ECO:0000256" key="1">
    <source>
        <dbReference type="PROSITE-ProRule" id="PRU00325"/>
    </source>
</evidence>
<accession>A0A2N1PND9</accession>
<evidence type="ECO:0000313" key="4">
    <source>
        <dbReference type="Proteomes" id="UP000233256"/>
    </source>
</evidence>
<sequence>MNFWKKSLPVHKRREKGAKEVRNLAKKSKFQPKPVRIEGRKITTTFWGDAWCRNLESHSDFSNRLPRGKTYVRNGSVMHLEIEKGLITGLVAGNDLYEVSILIDELPQTNWEKIKKKCSGNIASMVELLTGRFSEEIMTLVTAPSYGIFPGSGKMKFKCTCPDWASMCKHVAAVLYGVGNRLDHEPQLLFLLRGVDPGELIASRMALPVSRRKKGNQLKGNLETIFGIELFDDIESIDTTESDLKTDTNSSTDSALESVPDYKAEANETVHASAVVAVDSIDTFDTFDTVEKPQLPELIPRKVHTNVATRVVKKRKIK</sequence>
<evidence type="ECO:0000259" key="2">
    <source>
        <dbReference type="PROSITE" id="PS50966"/>
    </source>
</evidence>
<proteinExistence type="predicted"/>
<comment type="caution">
    <text evidence="3">The sequence shown here is derived from an EMBL/GenBank/DDBJ whole genome shotgun (WGS) entry which is preliminary data.</text>
</comment>
<dbReference type="PROSITE" id="PS50966">
    <property type="entry name" value="ZF_SWIM"/>
    <property type="match status" value="1"/>
</dbReference>
<name>A0A2N1PND9_9BACT</name>
<keyword evidence="1" id="KW-0863">Zinc-finger</keyword>
<gene>
    <name evidence="3" type="ORF">CVV64_12715</name>
</gene>
<dbReference type="GO" id="GO:0008270">
    <property type="term" value="F:zinc ion binding"/>
    <property type="evidence" value="ECO:0007669"/>
    <property type="project" value="UniProtKB-KW"/>
</dbReference>
<keyword evidence="1" id="KW-0479">Metal-binding</keyword>
<dbReference type="EMBL" id="PGXC01000012">
    <property type="protein sequence ID" value="PKK89782.1"/>
    <property type="molecule type" value="Genomic_DNA"/>
</dbReference>
<protein>
    <recommendedName>
        <fullName evidence="2">SWIM-type domain-containing protein</fullName>
    </recommendedName>
</protein>